<evidence type="ECO:0000313" key="2">
    <source>
        <dbReference type="EMBL" id="CAG8955826.1"/>
    </source>
</evidence>
<feature type="compositionally biased region" description="Polar residues" evidence="1">
    <location>
        <begin position="82"/>
        <end position="97"/>
    </location>
</feature>
<dbReference type="AlphaFoldDB" id="A0A9N9KXN3"/>
<comment type="caution">
    <text evidence="2">The sequence shown here is derived from an EMBL/GenBank/DDBJ whole genome shotgun (WGS) entry which is preliminary data.</text>
</comment>
<evidence type="ECO:0000256" key="1">
    <source>
        <dbReference type="SAM" id="MobiDB-lite"/>
    </source>
</evidence>
<protein>
    <submittedName>
        <fullName evidence="2">Uncharacterized protein</fullName>
    </submittedName>
</protein>
<proteinExistence type="predicted"/>
<feature type="compositionally biased region" description="Basic and acidic residues" evidence="1">
    <location>
        <begin position="39"/>
        <end position="60"/>
    </location>
</feature>
<feature type="region of interest" description="Disordered" evidence="1">
    <location>
        <begin position="1"/>
        <end position="157"/>
    </location>
</feature>
<accession>A0A9N9KXN3</accession>
<feature type="compositionally biased region" description="Basic and acidic residues" evidence="1">
    <location>
        <begin position="67"/>
        <end position="81"/>
    </location>
</feature>
<dbReference type="EMBL" id="CAJVRL010000066">
    <property type="protein sequence ID" value="CAG8955826.1"/>
    <property type="molecule type" value="Genomic_DNA"/>
</dbReference>
<reference evidence="2" key="1">
    <citation type="submission" date="2021-07" db="EMBL/GenBank/DDBJ databases">
        <authorList>
            <person name="Durling M."/>
        </authorList>
    </citation>
    <scope>NUCLEOTIDE SEQUENCE</scope>
</reference>
<feature type="compositionally biased region" description="Polar residues" evidence="1">
    <location>
        <begin position="19"/>
        <end position="32"/>
    </location>
</feature>
<feature type="compositionally biased region" description="Polar residues" evidence="1">
    <location>
        <begin position="125"/>
        <end position="157"/>
    </location>
</feature>
<evidence type="ECO:0000313" key="3">
    <source>
        <dbReference type="Proteomes" id="UP000696280"/>
    </source>
</evidence>
<organism evidence="2 3">
    <name type="scientific">Hymenoscyphus fraxineus</name>
    <dbReference type="NCBI Taxonomy" id="746836"/>
    <lineage>
        <taxon>Eukaryota</taxon>
        <taxon>Fungi</taxon>
        <taxon>Dikarya</taxon>
        <taxon>Ascomycota</taxon>
        <taxon>Pezizomycotina</taxon>
        <taxon>Leotiomycetes</taxon>
        <taxon>Helotiales</taxon>
        <taxon>Helotiaceae</taxon>
        <taxon>Hymenoscyphus</taxon>
    </lineage>
</organism>
<dbReference type="OrthoDB" id="10526643at2759"/>
<keyword evidence="3" id="KW-1185">Reference proteome</keyword>
<dbReference type="Proteomes" id="UP000696280">
    <property type="component" value="Unassembled WGS sequence"/>
</dbReference>
<sequence length="157" mass="18145">MLATACKKTQKMRDPENKPQLQPSLVRQSMPVQNKHGPRKDDVQETRIETKIQTRTEHKPNHTKPNKNNDRQSKPFRDTRSRLISSLPFKNTTSKKASNGYPKMPEHYPVRSHAPQKRSKRTTDQKASNSDRILTKHCQTTDVQTQTWTEEANGSET</sequence>
<gene>
    <name evidence="2" type="ORF">HYFRA_00011695</name>
</gene>
<name>A0A9N9KXN3_9HELO</name>